<dbReference type="Pfam" id="PF07196">
    <property type="entry name" value="Flagellin_IN"/>
    <property type="match status" value="2"/>
</dbReference>
<evidence type="ECO:0000256" key="2">
    <source>
        <dbReference type="ARBA" id="ARBA00022525"/>
    </source>
</evidence>
<reference evidence="7 8" key="1">
    <citation type="submission" date="2018-06" db="EMBL/GenBank/DDBJ databases">
        <title>Nitrincola tibetense sp. nov., isolated from Lake XuguoCo on Tibetan Plateau.</title>
        <authorList>
            <person name="Xing P."/>
        </authorList>
    </citation>
    <scope>NUCLEOTIDE SEQUENCE [LARGE SCALE GENOMIC DNA]</scope>
    <source>
        <strain evidence="8">xg18</strain>
    </source>
</reference>
<evidence type="ECO:0000313" key="7">
    <source>
        <dbReference type="EMBL" id="RAU16652.1"/>
    </source>
</evidence>
<proteinExistence type="inferred from homology"/>
<feature type="domain" description="Flagellin C-terminal" evidence="6">
    <location>
        <begin position="539"/>
        <end position="624"/>
    </location>
</feature>
<keyword evidence="7" id="KW-0282">Flagellum</keyword>
<gene>
    <name evidence="7" type="ORF">DN062_17115</name>
</gene>
<dbReference type="GO" id="GO:0005576">
    <property type="term" value="C:extracellular region"/>
    <property type="evidence" value="ECO:0007669"/>
    <property type="project" value="UniProtKB-SubCell"/>
</dbReference>
<keyword evidence="2 4" id="KW-0964">Secreted</keyword>
<organism evidence="7 8">
    <name type="scientific">Nitrincola tibetensis</name>
    <dbReference type="NCBI Taxonomy" id="2219697"/>
    <lineage>
        <taxon>Bacteria</taxon>
        <taxon>Pseudomonadati</taxon>
        <taxon>Pseudomonadota</taxon>
        <taxon>Gammaproteobacteria</taxon>
        <taxon>Oceanospirillales</taxon>
        <taxon>Oceanospirillaceae</taxon>
        <taxon>Nitrincola</taxon>
    </lineage>
</organism>
<dbReference type="InterPro" id="IPR042187">
    <property type="entry name" value="Flagellin_C_sub2"/>
</dbReference>
<dbReference type="Gene3D" id="1.20.1330.10">
    <property type="entry name" value="f41 fragment of flagellin, N-terminal domain"/>
    <property type="match status" value="2"/>
</dbReference>
<comment type="caution">
    <text evidence="7">The sequence shown here is derived from an EMBL/GenBank/DDBJ whole genome shotgun (WGS) entry which is preliminary data.</text>
</comment>
<comment type="function">
    <text evidence="4">Flagellin is the subunit protein which polymerizes to form the filaments of bacterial flagella.</text>
</comment>
<dbReference type="Proteomes" id="UP000250744">
    <property type="component" value="Unassembled WGS sequence"/>
</dbReference>
<evidence type="ECO:0000256" key="3">
    <source>
        <dbReference type="ARBA" id="ARBA00023143"/>
    </source>
</evidence>
<feature type="domain" description="Flagellin N-terminal" evidence="5">
    <location>
        <begin position="5"/>
        <end position="141"/>
    </location>
</feature>
<keyword evidence="8" id="KW-1185">Reference proteome</keyword>
<keyword evidence="7" id="KW-0969">Cilium</keyword>
<dbReference type="EMBL" id="QKRX01000019">
    <property type="protein sequence ID" value="RAU16652.1"/>
    <property type="molecule type" value="Genomic_DNA"/>
</dbReference>
<sequence>MAMVINSNIQSLNAQRQLNLSQGDLKNSMERLTSGKRINSAKDDAAGLAIANRMTSQIKGLNQAVRNANDGISMIQTAEGALQETTNILQRMRELSVQSANGTYDTGNRSTLNAEVTQLKSELTRIAETTSFNGQKLLDGTLGEIGLQVGSESNQTISFEVGKLDAKGLGGQAAGDVIGRTLGGTTNAAAFTGITGDATQVNGSAVQMTINGQNVGNLQAAAAANDLQGVLDEINKNVSGVTASAFTELTATGANNTGIIRGPDVLSIEVVGPSTESNRIDIKDTGSMQEVVDKINQQGNGLIKAELDNDGNLQLSNDTGAQIRVVGNVAATGTVIGGTGVPGTPVAGSAVQGNGAAAVGFGAAGAFSNAQLAFTITDPNVPSVDIAFNTGVPGDIAAVNAANAIINNVGVQARTGSDINGAIVGANSTLVEGAIKINGVNVGATGTNASAQTRAEILRDEINKVSDQTGVVASVEQVGAIADAFHLKLDSVSGDEIKLELSTAAATATGLIETNNAQSVGNSVANIDISTAAGAQKAIDIIDTALEQVNSTRGDLGSVNNRLEFTINNLSNISENSAAARSRIEDADFAAETAALSRAQVLQQAGSAMLAQANAAPQQVLSLLQ</sequence>
<evidence type="ECO:0000259" key="6">
    <source>
        <dbReference type="Pfam" id="PF00700"/>
    </source>
</evidence>
<name>A0A364NHU6_9GAMM</name>
<evidence type="ECO:0000256" key="1">
    <source>
        <dbReference type="ARBA" id="ARBA00005709"/>
    </source>
</evidence>
<dbReference type="GO" id="GO:0005198">
    <property type="term" value="F:structural molecule activity"/>
    <property type="evidence" value="ECO:0007669"/>
    <property type="project" value="UniProtKB-UniRule"/>
</dbReference>
<dbReference type="AlphaFoldDB" id="A0A364NHU6"/>
<evidence type="ECO:0000259" key="5">
    <source>
        <dbReference type="Pfam" id="PF00669"/>
    </source>
</evidence>
<dbReference type="InterPro" id="IPR001492">
    <property type="entry name" value="Flagellin"/>
</dbReference>
<evidence type="ECO:0000256" key="4">
    <source>
        <dbReference type="RuleBase" id="RU362073"/>
    </source>
</evidence>
<dbReference type="OrthoDB" id="9796789at2"/>
<dbReference type="InterPro" id="IPR001029">
    <property type="entry name" value="Flagellin_N"/>
</dbReference>
<dbReference type="SUPFAM" id="SSF64518">
    <property type="entry name" value="Phase 1 flagellin"/>
    <property type="match status" value="1"/>
</dbReference>
<comment type="similarity">
    <text evidence="1 4">Belongs to the bacterial flagellin family.</text>
</comment>
<dbReference type="Pfam" id="PF00700">
    <property type="entry name" value="Flagellin_C"/>
    <property type="match status" value="1"/>
</dbReference>
<comment type="subcellular location">
    <subcellularLocation>
        <location evidence="4">Secreted</location>
    </subcellularLocation>
    <subcellularLocation>
        <location evidence="4">Bacterial flagellum</location>
    </subcellularLocation>
</comment>
<dbReference type="Gene3D" id="6.10.10.10">
    <property type="entry name" value="Flagellar export chaperone, C-terminal domain"/>
    <property type="match status" value="1"/>
</dbReference>
<dbReference type="GO" id="GO:0009288">
    <property type="term" value="C:bacterial-type flagellum"/>
    <property type="evidence" value="ECO:0007669"/>
    <property type="project" value="UniProtKB-SubCell"/>
</dbReference>
<dbReference type="PANTHER" id="PTHR42792">
    <property type="entry name" value="FLAGELLIN"/>
    <property type="match status" value="1"/>
</dbReference>
<dbReference type="Pfam" id="PF00669">
    <property type="entry name" value="Flagellin_N"/>
    <property type="match status" value="1"/>
</dbReference>
<dbReference type="PRINTS" id="PR00207">
    <property type="entry name" value="FLAGELLIN"/>
</dbReference>
<dbReference type="RefSeq" id="WP_112160516.1">
    <property type="nucleotide sequence ID" value="NZ_QKRX01000019.1"/>
</dbReference>
<protein>
    <recommendedName>
        <fullName evidence="4">Flagellin</fullName>
    </recommendedName>
</protein>
<dbReference type="InterPro" id="IPR046358">
    <property type="entry name" value="Flagellin_C"/>
</dbReference>
<keyword evidence="7" id="KW-0966">Cell projection</keyword>
<evidence type="ECO:0000313" key="8">
    <source>
        <dbReference type="Proteomes" id="UP000250744"/>
    </source>
</evidence>
<keyword evidence="3 4" id="KW-0975">Bacterial flagellum</keyword>
<dbReference type="PANTHER" id="PTHR42792:SF2">
    <property type="entry name" value="FLAGELLIN"/>
    <property type="match status" value="1"/>
</dbReference>
<dbReference type="InterPro" id="IPR010810">
    <property type="entry name" value="Flagellin_hook_IN_motif"/>
</dbReference>
<accession>A0A364NHU6</accession>